<keyword evidence="3" id="KW-1185">Reference proteome</keyword>
<dbReference type="Gene3D" id="3.30.450.40">
    <property type="match status" value="1"/>
</dbReference>
<dbReference type="SUPFAM" id="SSF55781">
    <property type="entry name" value="GAF domain-like"/>
    <property type="match status" value="1"/>
</dbReference>
<dbReference type="RefSeq" id="WP_198884260.1">
    <property type="nucleotide sequence ID" value="NZ_JAEKJA010000026.1"/>
</dbReference>
<evidence type="ECO:0000313" key="2">
    <source>
        <dbReference type="EMBL" id="MBJ3778363.1"/>
    </source>
</evidence>
<reference evidence="2" key="1">
    <citation type="submission" date="2020-12" db="EMBL/GenBank/DDBJ databases">
        <title>Bacterial taxonomy.</title>
        <authorList>
            <person name="Pan X."/>
        </authorList>
    </citation>
    <scope>NUCLEOTIDE SEQUENCE</scope>
    <source>
        <strain evidence="2">B2012</strain>
    </source>
</reference>
<sequence length="168" mass="18236">MQTDFDILAALDTVATSLAEGADRYAVYRAVQDATNRLIGHRLFTLLVVLPGGEEVQRFYSSNEAAYPVSGVKRVGPTPWGEVVLKGKKSYLGPDLAAIRWAFADHELIASLGLGAVINIPILHHGTLLGTMNILNAEGHFRDLDVKVAARFAPYLVPGFHEEIARLG</sequence>
<dbReference type="InterPro" id="IPR003018">
    <property type="entry name" value="GAF"/>
</dbReference>
<dbReference type="AlphaFoldDB" id="A0A934MI43"/>
<organism evidence="2 3">
    <name type="scientific">Acuticoccus mangrovi</name>
    <dbReference type="NCBI Taxonomy" id="2796142"/>
    <lineage>
        <taxon>Bacteria</taxon>
        <taxon>Pseudomonadati</taxon>
        <taxon>Pseudomonadota</taxon>
        <taxon>Alphaproteobacteria</taxon>
        <taxon>Hyphomicrobiales</taxon>
        <taxon>Amorphaceae</taxon>
        <taxon>Acuticoccus</taxon>
    </lineage>
</organism>
<name>A0A934MI43_9HYPH</name>
<dbReference type="InterPro" id="IPR029016">
    <property type="entry name" value="GAF-like_dom_sf"/>
</dbReference>
<proteinExistence type="predicted"/>
<dbReference type="Pfam" id="PF13185">
    <property type="entry name" value="GAF_2"/>
    <property type="match status" value="1"/>
</dbReference>
<protein>
    <submittedName>
        <fullName evidence="2">GAF domain-containing protein</fullName>
    </submittedName>
</protein>
<feature type="domain" description="GAF" evidence="1">
    <location>
        <begin position="24"/>
        <end position="153"/>
    </location>
</feature>
<evidence type="ECO:0000259" key="1">
    <source>
        <dbReference type="Pfam" id="PF13185"/>
    </source>
</evidence>
<comment type="caution">
    <text evidence="2">The sequence shown here is derived from an EMBL/GenBank/DDBJ whole genome shotgun (WGS) entry which is preliminary data.</text>
</comment>
<accession>A0A934MI43</accession>
<evidence type="ECO:0000313" key="3">
    <source>
        <dbReference type="Proteomes" id="UP000609531"/>
    </source>
</evidence>
<gene>
    <name evidence="2" type="ORF">JCR33_21870</name>
</gene>
<dbReference type="EMBL" id="JAEKJA010000026">
    <property type="protein sequence ID" value="MBJ3778363.1"/>
    <property type="molecule type" value="Genomic_DNA"/>
</dbReference>
<dbReference type="Proteomes" id="UP000609531">
    <property type="component" value="Unassembled WGS sequence"/>
</dbReference>